<feature type="signal peptide" evidence="1">
    <location>
        <begin position="1"/>
        <end position="22"/>
    </location>
</feature>
<dbReference type="AlphaFoldDB" id="A0A0H4VQQ7"/>
<keyword evidence="4" id="KW-1185">Reference proteome</keyword>
<name>A0A0H4VQQ7_9BACT</name>
<reference evidence="3 4" key="1">
    <citation type="submission" date="2015-01" db="EMBL/GenBank/DDBJ databases">
        <title>Rufibacter sp./DG31D/ whole genome sequencing.</title>
        <authorList>
            <person name="Kim M.K."/>
            <person name="Srinivasan S."/>
            <person name="Lee J.-J."/>
        </authorList>
    </citation>
    <scope>NUCLEOTIDE SEQUENCE [LARGE SCALE GENOMIC DNA]</scope>
    <source>
        <strain evidence="3 4">DG31D</strain>
    </source>
</reference>
<evidence type="ECO:0000313" key="3">
    <source>
        <dbReference type="EMBL" id="AKQ47673.1"/>
    </source>
</evidence>
<protein>
    <submittedName>
        <fullName evidence="3">Heparan N-sulfatase</fullName>
    </submittedName>
</protein>
<dbReference type="RefSeq" id="WP_053093867.1">
    <property type="nucleotide sequence ID" value="NZ_CP010777.1"/>
</dbReference>
<dbReference type="SUPFAM" id="SSF53649">
    <property type="entry name" value="Alkaline phosphatase-like"/>
    <property type="match status" value="1"/>
</dbReference>
<dbReference type="Pfam" id="PF00884">
    <property type="entry name" value="Sulfatase"/>
    <property type="match status" value="1"/>
</dbReference>
<dbReference type="PANTHER" id="PTHR43751:SF1">
    <property type="entry name" value="SULFATASE ATSG-RELATED"/>
    <property type="match status" value="1"/>
</dbReference>
<dbReference type="Proteomes" id="UP000036458">
    <property type="component" value="Chromosome"/>
</dbReference>
<sequence>MSRSKRVLIARVFLCLFTGLSACTPKAQSPQAAAPAPPRQPNIVIIMADDLASGELSCYGGKNLQTPNIDALAKEGLKFNKIYASEAMCVPIRASLFTGLYPVRHGSFQNHKPVQDNLKSIGHYLGDLGYRVALTGKDHSTKPRTVFPFEIIDGFEVNCVAKTADYSVDGIRNFVTSSQKPYCLFVMSTNPHAPWTVGDPSEFDHDKLTLPAHWVDTKQTRQQFTKYLAEVRQLDNEVGDVMKMLKATGQDKNTMVIFLGEQGPQFPGGKWNLWDHGVKSSMIVRLPGKVKAGTQTNALVQYEDITPTLVALAGGGAVPGLDGTSFLPVLEGKTQQHRQYAYGVHNNIPEGPSYPIRNIQDDRYKLILNLTPAANYHIKYMMNPKVPNPTWQTWQDRAKEDERAKFLTNRIVHRPAVEFYDTQQDPAELNNLAGNPAYAAKVKELTAELQKWMKQQGDEGASMDREHAKHQ</sequence>
<dbReference type="STRING" id="1379910.TH63_11915"/>
<proteinExistence type="predicted"/>
<evidence type="ECO:0000256" key="1">
    <source>
        <dbReference type="SAM" id="SignalP"/>
    </source>
</evidence>
<feature type="chain" id="PRO_5005211081" evidence="1">
    <location>
        <begin position="23"/>
        <end position="471"/>
    </location>
</feature>
<dbReference type="PATRIC" id="fig|1379910.4.peg.2584"/>
<dbReference type="PANTHER" id="PTHR43751">
    <property type="entry name" value="SULFATASE"/>
    <property type="match status" value="1"/>
</dbReference>
<feature type="domain" description="Sulfatase N-terminal" evidence="2">
    <location>
        <begin position="41"/>
        <end position="314"/>
    </location>
</feature>
<dbReference type="Gene3D" id="3.40.720.10">
    <property type="entry name" value="Alkaline Phosphatase, subunit A"/>
    <property type="match status" value="1"/>
</dbReference>
<dbReference type="PROSITE" id="PS51257">
    <property type="entry name" value="PROKAR_LIPOPROTEIN"/>
    <property type="match status" value="1"/>
</dbReference>
<evidence type="ECO:0000313" key="4">
    <source>
        <dbReference type="Proteomes" id="UP000036458"/>
    </source>
</evidence>
<gene>
    <name evidence="3" type="ORF">TH63_11915</name>
</gene>
<evidence type="ECO:0000259" key="2">
    <source>
        <dbReference type="Pfam" id="PF00884"/>
    </source>
</evidence>
<accession>A0A0H4VQQ7</accession>
<dbReference type="InterPro" id="IPR052701">
    <property type="entry name" value="GAG_Ulvan_Degrading_Sulfatases"/>
</dbReference>
<dbReference type="OrthoDB" id="976866at2"/>
<dbReference type="InterPro" id="IPR000917">
    <property type="entry name" value="Sulfatase_N"/>
</dbReference>
<dbReference type="InterPro" id="IPR017850">
    <property type="entry name" value="Alkaline_phosphatase_core_sf"/>
</dbReference>
<dbReference type="CDD" id="cd16027">
    <property type="entry name" value="SGSH"/>
    <property type="match status" value="1"/>
</dbReference>
<keyword evidence="1" id="KW-0732">Signal</keyword>
<dbReference type="EMBL" id="CP010777">
    <property type="protein sequence ID" value="AKQ47673.1"/>
    <property type="molecule type" value="Genomic_DNA"/>
</dbReference>
<organism evidence="3 4">
    <name type="scientific">Rufibacter radiotolerans</name>
    <dbReference type="NCBI Taxonomy" id="1379910"/>
    <lineage>
        <taxon>Bacteria</taxon>
        <taxon>Pseudomonadati</taxon>
        <taxon>Bacteroidota</taxon>
        <taxon>Cytophagia</taxon>
        <taxon>Cytophagales</taxon>
        <taxon>Hymenobacteraceae</taxon>
        <taxon>Rufibacter</taxon>
    </lineage>
</organism>
<dbReference type="KEGG" id="ruf:TH63_11915"/>